<protein>
    <submittedName>
        <fullName evidence="1">Uncharacterized protein</fullName>
    </submittedName>
</protein>
<sequence>MAHLTSLRSRNIFVTEITLPLLRLHLQYHSQQTGKPTNDLSTVFPRLTVLGLTDVTSSSLPNPYERPLYVTLYKPIDFTSFLRACLPFGLDGSRQGISFFGTHYFQQTAATSRRSPPHQLVNIVRLEVRPGAGIVREKKSLVGMAGWHARWCGTDFALDVSGEANDIGVESTLRTVMDHLALYGTSKKIVGRMNRKQTHLDLDIRCTASVWERFVELYDSLQPFFLCIRATLTTPVTMPIMQQYLTTIASTYHQHWREYDEEDTSIFLQLDARTTEIDADWIREFQLANDPEAHLNHQEWHGTAQFGCEGLGDDEALEHGGPDFDANLEPGARFEVALSRALMYKDEHQHGEQSWCRTYRAAPRPPAPIDQVTEEISEDELPEEEQRARHRARVAAARERSAQARLERQLNPLLPPPHVIETLRARLRENPVAMQHLLEQHPEGYQRLFGPNAPVPVAPAVSVAEERVRVVQFADDVEVQENEGVQEESDTMEE</sequence>
<evidence type="ECO:0000313" key="1">
    <source>
        <dbReference type="EMBL" id="KAJ9121273.1"/>
    </source>
</evidence>
<evidence type="ECO:0000313" key="2">
    <source>
        <dbReference type="Proteomes" id="UP001234202"/>
    </source>
</evidence>
<keyword evidence="2" id="KW-1185">Reference proteome</keyword>
<comment type="caution">
    <text evidence="1">The sequence shown here is derived from an EMBL/GenBank/DDBJ whole genome shotgun (WGS) entry which is preliminary data.</text>
</comment>
<reference evidence="1" key="1">
    <citation type="submission" date="2023-04" db="EMBL/GenBank/DDBJ databases">
        <title>Draft Genome sequencing of Naganishia species isolated from polar environments using Oxford Nanopore Technology.</title>
        <authorList>
            <person name="Leo P."/>
            <person name="Venkateswaran K."/>
        </authorList>
    </citation>
    <scope>NUCLEOTIDE SEQUENCE</scope>
    <source>
        <strain evidence="1">DBVPG 5303</strain>
    </source>
</reference>
<name>A0ACC2XBS6_9TREE</name>
<accession>A0ACC2XBS6</accession>
<dbReference type="EMBL" id="JASBWV010000017">
    <property type="protein sequence ID" value="KAJ9121273.1"/>
    <property type="molecule type" value="Genomic_DNA"/>
</dbReference>
<organism evidence="1 2">
    <name type="scientific">Naganishia onofrii</name>
    <dbReference type="NCBI Taxonomy" id="1851511"/>
    <lineage>
        <taxon>Eukaryota</taxon>
        <taxon>Fungi</taxon>
        <taxon>Dikarya</taxon>
        <taxon>Basidiomycota</taxon>
        <taxon>Agaricomycotina</taxon>
        <taxon>Tremellomycetes</taxon>
        <taxon>Filobasidiales</taxon>
        <taxon>Filobasidiaceae</taxon>
        <taxon>Naganishia</taxon>
    </lineage>
</organism>
<dbReference type="Proteomes" id="UP001234202">
    <property type="component" value="Unassembled WGS sequence"/>
</dbReference>
<gene>
    <name evidence="1" type="ORF">QFC24_004609</name>
</gene>
<proteinExistence type="predicted"/>